<sequence>MKELNIKSVIRIAKRTKIEKEQGAGYVYPNFLERHFDASLASQKWVTDISELVVNNVKLFISAIMDLHNREIISIVISYSPNMDFIEKTIRTAMQARGLADMKQIVSVYRSFRHHCLI</sequence>
<keyword evidence="2" id="KW-1185">Reference proteome</keyword>
<evidence type="ECO:0008006" key="3">
    <source>
        <dbReference type="Google" id="ProtNLM"/>
    </source>
</evidence>
<reference evidence="1 2" key="1">
    <citation type="submission" date="2018-06" db="EMBL/GenBank/DDBJ databases">
        <authorList>
            <consortium name="Pathogen Informatics"/>
            <person name="Doyle S."/>
        </authorList>
    </citation>
    <scope>NUCLEOTIDE SEQUENCE [LARGE SCALE GENOMIC DNA]</scope>
    <source>
        <strain evidence="2">ATCC 11859 / DSM 33 / NCIB 8841 / NCTC 4822</strain>
    </source>
</reference>
<dbReference type="SUPFAM" id="SSF53098">
    <property type="entry name" value="Ribonuclease H-like"/>
    <property type="match status" value="1"/>
</dbReference>
<dbReference type="EMBL" id="UGYZ01000002">
    <property type="protein sequence ID" value="SUJ10877.1"/>
    <property type="molecule type" value="Genomic_DNA"/>
</dbReference>
<dbReference type="AlphaFoldDB" id="A0A380C182"/>
<evidence type="ECO:0000313" key="2">
    <source>
        <dbReference type="Proteomes" id="UP000254519"/>
    </source>
</evidence>
<gene>
    <name evidence="1" type="ORF">NCTC4822_02053</name>
</gene>
<evidence type="ECO:0000313" key="1">
    <source>
        <dbReference type="EMBL" id="SUJ10877.1"/>
    </source>
</evidence>
<organism evidence="1 2">
    <name type="scientific">Sporosarcina pasteurii</name>
    <name type="common">Bacillus pasteurii</name>
    <dbReference type="NCBI Taxonomy" id="1474"/>
    <lineage>
        <taxon>Bacteria</taxon>
        <taxon>Bacillati</taxon>
        <taxon>Bacillota</taxon>
        <taxon>Bacilli</taxon>
        <taxon>Bacillales</taxon>
        <taxon>Caryophanaceae</taxon>
        <taxon>Sporosarcina</taxon>
    </lineage>
</organism>
<dbReference type="InterPro" id="IPR012337">
    <property type="entry name" value="RNaseH-like_sf"/>
</dbReference>
<dbReference type="Proteomes" id="UP000254519">
    <property type="component" value="Unassembled WGS sequence"/>
</dbReference>
<protein>
    <recommendedName>
        <fullName evidence="3">Transposase and inactivated derivatives</fullName>
    </recommendedName>
</protein>
<accession>A0A380C182</accession>
<name>A0A380C182_SPOPA</name>
<proteinExistence type="predicted"/>